<keyword evidence="1" id="KW-0812">Transmembrane</keyword>
<gene>
    <name evidence="2" type="ORF">LC087_17045</name>
</gene>
<accession>A0ABY9JV61</accession>
<dbReference type="RefSeq" id="WP_226542419.1">
    <property type="nucleotide sequence ID" value="NZ_CP129013.1"/>
</dbReference>
<evidence type="ECO:0000313" key="2">
    <source>
        <dbReference type="EMBL" id="WLR42388.1"/>
    </source>
</evidence>
<dbReference type="EMBL" id="CP129013">
    <property type="protein sequence ID" value="WLR42388.1"/>
    <property type="molecule type" value="Genomic_DNA"/>
</dbReference>
<proteinExistence type="predicted"/>
<keyword evidence="1" id="KW-0472">Membrane</keyword>
<sequence>MSRRAVGTIMVLVGIVTMAINIWWFKSGEYYDWFRRASGIMCTIGMFLIPDYVKDKKECSN</sequence>
<evidence type="ECO:0000256" key="1">
    <source>
        <dbReference type="SAM" id="Phobius"/>
    </source>
</evidence>
<organism evidence="2 3">
    <name type="scientific">Bacillus carboniphilus</name>
    <dbReference type="NCBI Taxonomy" id="86663"/>
    <lineage>
        <taxon>Bacteria</taxon>
        <taxon>Bacillati</taxon>
        <taxon>Bacillota</taxon>
        <taxon>Bacilli</taxon>
        <taxon>Bacillales</taxon>
        <taxon>Bacillaceae</taxon>
        <taxon>Bacillus</taxon>
    </lineage>
</organism>
<keyword evidence="1" id="KW-1133">Transmembrane helix</keyword>
<name>A0ABY9JV61_9BACI</name>
<protein>
    <submittedName>
        <fullName evidence="2">Uncharacterized protein</fullName>
    </submittedName>
</protein>
<dbReference type="Proteomes" id="UP001197974">
    <property type="component" value="Chromosome"/>
</dbReference>
<reference evidence="2 3" key="1">
    <citation type="submission" date="2023-06" db="EMBL/GenBank/DDBJ databases">
        <title>Five Gram-positive bacteria isolated from mangrove sediments in Shenzhen, Guangdong, China.</title>
        <authorList>
            <person name="Yu S."/>
            <person name="Zheng W."/>
            <person name="Huang Y."/>
        </authorList>
    </citation>
    <scope>NUCLEOTIDE SEQUENCE [LARGE SCALE GENOMIC DNA]</scope>
    <source>
        <strain evidence="2 3">SaN35-3</strain>
    </source>
</reference>
<keyword evidence="3" id="KW-1185">Reference proteome</keyword>
<evidence type="ECO:0000313" key="3">
    <source>
        <dbReference type="Proteomes" id="UP001197974"/>
    </source>
</evidence>
<feature type="transmembrane region" description="Helical" evidence="1">
    <location>
        <begin position="7"/>
        <end position="25"/>
    </location>
</feature>